<dbReference type="PROSITE" id="PS51363">
    <property type="entry name" value="W2"/>
    <property type="match status" value="1"/>
</dbReference>
<dbReference type="PANTHER" id="PTHR23001:SF7">
    <property type="entry name" value="EUKARYOTIC TRANSLATION INITIATION FACTOR 5"/>
    <property type="match status" value="1"/>
</dbReference>
<evidence type="ECO:0000259" key="7">
    <source>
        <dbReference type="PROSITE" id="PS51363"/>
    </source>
</evidence>
<evidence type="ECO:0000256" key="2">
    <source>
        <dbReference type="ARBA" id="ARBA00022540"/>
    </source>
</evidence>
<keyword evidence="3" id="KW-0547">Nucleotide-binding</keyword>
<dbReference type="PANTHER" id="PTHR23001">
    <property type="entry name" value="EUKARYOTIC TRANSLATION INITIATION FACTOR"/>
    <property type="match status" value="1"/>
</dbReference>
<dbReference type="SMART" id="SM00653">
    <property type="entry name" value="eIF2B_5"/>
    <property type="match status" value="1"/>
</dbReference>
<dbReference type="HOGENOM" id="CLU_026663_1_0_1"/>
<dbReference type="OMA" id="YRYKMEK"/>
<evidence type="ECO:0000313" key="9">
    <source>
        <dbReference type="Proteomes" id="UP000009131"/>
    </source>
</evidence>
<dbReference type="FunCoup" id="G7DXZ4">
    <property type="interactions" value="705"/>
</dbReference>
<dbReference type="Gene3D" id="2.20.25.350">
    <property type="match status" value="1"/>
</dbReference>
<dbReference type="Proteomes" id="UP000009131">
    <property type="component" value="Unassembled WGS sequence"/>
</dbReference>
<dbReference type="InterPro" id="IPR003307">
    <property type="entry name" value="W2_domain"/>
</dbReference>
<dbReference type="GO" id="GO:0071074">
    <property type="term" value="F:eukaryotic initiation factor eIF2 binding"/>
    <property type="evidence" value="ECO:0007669"/>
    <property type="project" value="TreeGrafter"/>
</dbReference>
<dbReference type="InterPro" id="IPR016024">
    <property type="entry name" value="ARM-type_fold"/>
</dbReference>
<evidence type="ECO:0000313" key="8">
    <source>
        <dbReference type="EMBL" id="GAA95454.1"/>
    </source>
</evidence>
<dbReference type="eggNOG" id="KOG2767">
    <property type="taxonomic scope" value="Eukaryota"/>
</dbReference>
<accession>G7DXZ4</accession>
<dbReference type="Gene3D" id="3.30.30.170">
    <property type="match status" value="1"/>
</dbReference>
<dbReference type="Gene3D" id="1.25.40.180">
    <property type="match status" value="1"/>
</dbReference>
<feature type="region of interest" description="Disordered" evidence="6">
    <location>
        <begin position="143"/>
        <end position="220"/>
    </location>
</feature>
<dbReference type="RefSeq" id="XP_014569969.1">
    <property type="nucleotide sequence ID" value="XM_014714483.1"/>
</dbReference>
<dbReference type="GO" id="GO:0005829">
    <property type="term" value="C:cytosol"/>
    <property type="evidence" value="ECO:0007669"/>
    <property type="project" value="TreeGrafter"/>
</dbReference>
<dbReference type="InterPro" id="IPR016189">
    <property type="entry name" value="Transl_init_fac_IF2/IF5_N"/>
</dbReference>
<dbReference type="STRING" id="764103.G7DXZ4"/>
<dbReference type="AlphaFoldDB" id="G7DXZ4"/>
<dbReference type="SMART" id="SM00515">
    <property type="entry name" value="eIF5C"/>
    <property type="match status" value="1"/>
</dbReference>
<dbReference type="SUPFAM" id="SSF48371">
    <property type="entry name" value="ARM repeat"/>
    <property type="match status" value="1"/>
</dbReference>
<dbReference type="Pfam" id="PF01873">
    <property type="entry name" value="eIF-5_eIF-2B"/>
    <property type="match status" value="1"/>
</dbReference>
<dbReference type="FunFam" id="2.20.25.350:FF:000001">
    <property type="entry name" value="Eukaryotic translation initiation factor 5"/>
    <property type="match status" value="1"/>
</dbReference>
<dbReference type="FunFam" id="3.30.30.170:FF:000002">
    <property type="entry name" value="Eukaryotic translation initiation factor 5"/>
    <property type="match status" value="1"/>
</dbReference>
<comment type="caution">
    <text evidence="8">The sequence shown here is derived from an EMBL/GenBank/DDBJ whole genome shotgun (WGS) entry which is preliminary data.</text>
</comment>
<evidence type="ECO:0000256" key="3">
    <source>
        <dbReference type="ARBA" id="ARBA00022741"/>
    </source>
</evidence>
<dbReference type="EMBL" id="BABT02000062">
    <property type="protein sequence ID" value="GAA95454.1"/>
    <property type="molecule type" value="Genomic_DNA"/>
</dbReference>
<protein>
    <recommendedName>
        <fullName evidence="7">W2 domain-containing protein</fullName>
    </recommendedName>
</protein>
<comment type="similarity">
    <text evidence="1">Belongs to the eIF-2-beta/eIF-5 family.</text>
</comment>
<gene>
    <name evidence="8" type="primary">Mo02108</name>
    <name evidence="8" type="ORF">E5Q_02108</name>
</gene>
<reference evidence="8 9" key="1">
    <citation type="journal article" date="2011" name="J. Gen. Appl. Microbiol.">
        <title>Draft genome sequencing of the enigmatic basidiomycete Mixia osmundae.</title>
        <authorList>
            <person name="Nishida H."/>
            <person name="Nagatsuka Y."/>
            <person name="Sugiyama J."/>
        </authorList>
    </citation>
    <scope>NUCLEOTIDE SEQUENCE [LARGE SCALE GENOMIC DNA]</scope>
    <source>
        <strain evidence="9">CBS 9802 / IAM 14324 / JCM 22182 / KY 12970</strain>
    </source>
</reference>
<keyword evidence="5" id="KW-0342">GTP-binding</keyword>
<keyword evidence="2" id="KW-0396">Initiation factor</keyword>
<dbReference type="OrthoDB" id="10250831at2759"/>
<dbReference type="InterPro" id="IPR045196">
    <property type="entry name" value="IF2/IF5"/>
</dbReference>
<dbReference type="InterPro" id="IPR016190">
    <property type="entry name" value="Transl_init_fac_IF2/IF5_Zn-bd"/>
</dbReference>
<evidence type="ECO:0000256" key="4">
    <source>
        <dbReference type="ARBA" id="ARBA00022917"/>
    </source>
</evidence>
<evidence type="ECO:0000256" key="1">
    <source>
        <dbReference type="ARBA" id="ARBA00010397"/>
    </source>
</evidence>
<proteinExistence type="inferred from homology"/>
<dbReference type="InterPro" id="IPR002735">
    <property type="entry name" value="Transl_init_fac_IF2/IF5_dom"/>
</dbReference>
<name>G7DXZ4_MIXOS</name>
<feature type="compositionally biased region" description="Acidic residues" evidence="6">
    <location>
        <begin position="176"/>
        <end position="186"/>
    </location>
</feature>
<dbReference type="InParanoid" id="G7DXZ4"/>
<dbReference type="GO" id="GO:0001732">
    <property type="term" value="P:formation of cytoplasmic translation initiation complex"/>
    <property type="evidence" value="ECO:0007669"/>
    <property type="project" value="TreeGrafter"/>
</dbReference>
<dbReference type="GO" id="GO:0005525">
    <property type="term" value="F:GTP binding"/>
    <property type="evidence" value="ECO:0007669"/>
    <property type="project" value="UniProtKB-KW"/>
</dbReference>
<organism evidence="8 9">
    <name type="scientific">Mixia osmundae (strain CBS 9802 / IAM 14324 / JCM 22182 / KY 12970)</name>
    <dbReference type="NCBI Taxonomy" id="764103"/>
    <lineage>
        <taxon>Eukaryota</taxon>
        <taxon>Fungi</taxon>
        <taxon>Dikarya</taxon>
        <taxon>Basidiomycota</taxon>
        <taxon>Pucciniomycotina</taxon>
        <taxon>Mixiomycetes</taxon>
        <taxon>Mixiales</taxon>
        <taxon>Mixiaceae</taxon>
        <taxon>Mixia</taxon>
    </lineage>
</organism>
<dbReference type="CDD" id="cd11561">
    <property type="entry name" value="W2_eIF5"/>
    <property type="match status" value="1"/>
</dbReference>
<dbReference type="GO" id="GO:0003743">
    <property type="term" value="F:translation initiation factor activity"/>
    <property type="evidence" value="ECO:0007669"/>
    <property type="project" value="UniProtKB-KW"/>
</dbReference>
<feature type="compositionally biased region" description="Low complexity" evidence="6">
    <location>
        <begin position="155"/>
        <end position="166"/>
    </location>
</feature>
<dbReference type="GO" id="GO:0005092">
    <property type="term" value="F:GDP-dissociation inhibitor activity"/>
    <property type="evidence" value="ECO:0007669"/>
    <property type="project" value="TreeGrafter"/>
</dbReference>
<feature type="compositionally biased region" description="Basic and acidic residues" evidence="6">
    <location>
        <begin position="187"/>
        <end position="200"/>
    </location>
</feature>
<keyword evidence="9" id="KW-1185">Reference proteome</keyword>
<dbReference type="SUPFAM" id="SSF100966">
    <property type="entry name" value="Translation initiation factor 2 beta, aIF2beta, N-terminal domain"/>
    <property type="match status" value="1"/>
</dbReference>
<keyword evidence="4" id="KW-0648">Protein biosynthesis</keyword>
<evidence type="ECO:0000256" key="5">
    <source>
        <dbReference type="ARBA" id="ARBA00023134"/>
    </source>
</evidence>
<reference evidence="8 9" key="2">
    <citation type="journal article" date="2012" name="Open Biol.">
        <title>Characteristics of nucleosomes and linker DNA regions on the genome of the basidiomycete Mixia osmundae revealed by mono- and dinucleosome mapping.</title>
        <authorList>
            <person name="Nishida H."/>
            <person name="Kondo S."/>
            <person name="Matsumoto T."/>
            <person name="Suzuki Y."/>
            <person name="Yoshikawa H."/>
            <person name="Taylor T.D."/>
            <person name="Sugiyama J."/>
        </authorList>
    </citation>
    <scope>NUCLEOTIDE SEQUENCE [LARGE SCALE GENOMIC DNA]</scope>
    <source>
        <strain evidence="9">CBS 9802 / IAM 14324 / JCM 22182 / KY 12970</strain>
    </source>
</reference>
<evidence type="ECO:0000256" key="6">
    <source>
        <dbReference type="SAM" id="MobiDB-lite"/>
    </source>
</evidence>
<feature type="domain" description="W2" evidence="7">
    <location>
        <begin position="252"/>
        <end position="411"/>
    </location>
</feature>
<dbReference type="SUPFAM" id="SSF75689">
    <property type="entry name" value="Zinc-binding domain of translation initiation factor 2 beta"/>
    <property type="match status" value="1"/>
</dbReference>
<sequence length="411" mass="45247">MASIINIRTDVKDAHYRYKMPSLLIKIEGRGNGIKTTLPNISDVAKSLARPAAYPTKFFGCELGAQTITDDKNDRFIVNGAHDLSRLRELLDSFIDKFVLCPSCKNPETDLVITRDEMILRDCKACGHSGRVDMAHKLTTFILKNPPKKEKKAKGATSKKGATKGSKAADGKADNGDVDEDVDSNDEMTRKIQEGAKEMEITAPISPAIGSKNGNADDDDADWSVDTSKAAVQARMAGLQEGVQSSLILADDEAEEGPYDVFAKWVAENREGASDSDIYKKAVELGIEKKHKTPQFLVSGLFTEDVLAEIPKRKLIMKKLTPGDSEKHAKSLLGGFEKLVGDTYPDLTPKFANVLMLLYQNDVLPEEDVIVQFTKVASSKYVDKETSKKVRRAGKPFVAWLEEAESEDDEE</sequence>
<dbReference type="Pfam" id="PF02020">
    <property type="entry name" value="W2"/>
    <property type="match status" value="1"/>
</dbReference>